<dbReference type="RefSeq" id="XP_028967054.1">
    <property type="nucleotide sequence ID" value="XM_029111221.1"/>
</dbReference>
<dbReference type="PANTHER" id="PTHR15237">
    <property type="entry name" value="DNA REPAIR PROTEIN RAD9"/>
    <property type="match status" value="1"/>
</dbReference>
<organism evidence="1 2">
    <name type="scientific">Galendromus occidentalis</name>
    <name type="common">western predatory mite</name>
    <dbReference type="NCBI Taxonomy" id="34638"/>
    <lineage>
        <taxon>Eukaryota</taxon>
        <taxon>Metazoa</taxon>
        <taxon>Ecdysozoa</taxon>
        <taxon>Arthropoda</taxon>
        <taxon>Chelicerata</taxon>
        <taxon>Arachnida</taxon>
        <taxon>Acari</taxon>
        <taxon>Parasitiformes</taxon>
        <taxon>Mesostigmata</taxon>
        <taxon>Gamasina</taxon>
        <taxon>Phytoseioidea</taxon>
        <taxon>Phytoseiidae</taxon>
        <taxon>Typhlodrominae</taxon>
        <taxon>Galendromus</taxon>
    </lineage>
</organism>
<dbReference type="GO" id="GO:0071479">
    <property type="term" value="P:cellular response to ionizing radiation"/>
    <property type="evidence" value="ECO:0007669"/>
    <property type="project" value="TreeGrafter"/>
</dbReference>
<dbReference type="GO" id="GO:0000076">
    <property type="term" value="P:DNA replication checkpoint signaling"/>
    <property type="evidence" value="ECO:0007669"/>
    <property type="project" value="TreeGrafter"/>
</dbReference>
<dbReference type="GeneID" id="100900204"/>
<dbReference type="CTD" id="40054"/>
<keyword evidence="1" id="KW-1185">Reference proteome</keyword>
<accession>A0AAJ7SEB3</accession>
<dbReference type="InterPro" id="IPR007268">
    <property type="entry name" value="Rad9/Ddc1"/>
</dbReference>
<evidence type="ECO:0000313" key="1">
    <source>
        <dbReference type="Proteomes" id="UP000694867"/>
    </source>
</evidence>
<dbReference type="Gene3D" id="3.70.10.10">
    <property type="match status" value="1"/>
</dbReference>
<dbReference type="InterPro" id="IPR046938">
    <property type="entry name" value="DNA_clamp_sf"/>
</dbReference>
<dbReference type="PANTHER" id="PTHR15237:SF0">
    <property type="entry name" value="CELL CYCLE CHECKPOINT CONTROL PROTEIN"/>
    <property type="match status" value="1"/>
</dbReference>
<gene>
    <name evidence="2" type="primary">LOC100900204</name>
</gene>
<reference evidence="2" key="1">
    <citation type="submission" date="2025-08" db="UniProtKB">
        <authorList>
            <consortium name="RefSeq"/>
        </authorList>
    </citation>
    <scope>IDENTIFICATION</scope>
</reference>
<evidence type="ECO:0000313" key="2">
    <source>
        <dbReference type="RefSeq" id="XP_028967054.1"/>
    </source>
</evidence>
<dbReference type="GO" id="GO:0030896">
    <property type="term" value="C:checkpoint clamp complex"/>
    <property type="evidence" value="ECO:0007669"/>
    <property type="project" value="InterPro"/>
</dbReference>
<protein>
    <submittedName>
        <fullName evidence="2">Cell cycle checkpoint control protein RAD9A</fullName>
    </submittedName>
</protein>
<sequence length="432" mass="48677">MKLTLSSSGARLFGRSVQTLARIGEEIVITSTGEALILQAANTAKSAFGCYEFERDFFQSGDDVKKFTGIVNTKGGILLAFRNSTSFEKTVEVCELVFRADFLTVRFRCKLQIEKIYRVDLINGKNFVYNVDLDKYPNYIKGPARIFLDVVSQFQSKVTEVTLAVTTDKLTLRNFVDTADTKGNAVQSHVTFERREFDAFEVYQEAMDITFSLKTFKTILNFSEGQQLDVNIRYDRPGAHVIVTLSSGTLSGVKIVFVFATLDENTPDVVQENQTQRAPRGNELSIRTVGRTTQSHLQRMVSAFEEDTVCEPKRFRAAESDDEFENLLESNEEIHQIITQKECETRFGTVHSSIAAMSLVSTVSSWILYSKRWRSSTHRERLNETLSSSSNAPPKVSTMAQILLQNQVKAKRGLLKTQDEPEVLVPASDEED</sequence>
<dbReference type="Proteomes" id="UP000694867">
    <property type="component" value="Unplaced"/>
</dbReference>
<dbReference type="AlphaFoldDB" id="A0AAJ7SEB3"/>
<dbReference type="GO" id="GO:0031573">
    <property type="term" value="P:mitotic intra-S DNA damage checkpoint signaling"/>
    <property type="evidence" value="ECO:0007669"/>
    <property type="project" value="TreeGrafter"/>
</dbReference>
<dbReference type="KEGG" id="goe:100900204"/>
<dbReference type="Pfam" id="PF04139">
    <property type="entry name" value="Rad9"/>
    <property type="match status" value="1"/>
</dbReference>
<dbReference type="SUPFAM" id="SSF55979">
    <property type="entry name" value="DNA clamp"/>
    <property type="match status" value="1"/>
</dbReference>
<dbReference type="GO" id="GO:0006281">
    <property type="term" value="P:DNA repair"/>
    <property type="evidence" value="ECO:0007669"/>
    <property type="project" value="TreeGrafter"/>
</dbReference>
<name>A0AAJ7SEB3_9ACAR</name>
<proteinExistence type="predicted"/>